<dbReference type="RefSeq" id="WP_078496487.1">
    <property type="nucleotide sequence ID" value="NZ_MSZX01000001.1"/>
</dbReference>
<comment type="caution">
    <text evidence="1">The sequence shown here is derived from an EMBL/GenBank/DDBJ whole genome shotgun (WGS) entry which is preliminary data.</text>
</comment>
<protein>
    <recommendedName>
        <fullName evidence="3">DUF1802 domain-containing protein</fullName>
    </recommendedName>
</protein>
<dbReference type="STRING" id="1324314.BVG16_00230"/>
<dbReference type="InterPro" id="IPR014923">
    <property type="entry name" value="DUF1802"/>
</dbReference>
<evidence type="ECO:0000313" key="2">
    <source>
        <dbReference type="Proteomes" id="UP000190188"/>
    </source>
</evidence>
<dbReference type="PIRSF" id="PIRSF018957">
    <property type="entry name" value="UCP018957"/>
    <property type="match status" value="1"/>
</dbReference>
<dbReference type="Pfam" id="PF08819">
    <property type="entry name" value="DUF1802"/>
    <property type="match status" value="1"/>
</dbReference>
<organism evidence="1 2">
    <name type="scientific">Paenibacillus selenitireducens</name>
    <dbReference type="NCBI Taxonomy" id="1324314"/>
    <lineage>
        <taxon>Bacteria</taxon>
        <taxon>Bacillati</taxon>
        <taxon>Bacillota</taxon>
        <taxon>Bacilli</taxon>
        <taxon>Bacillales</taxon>
        <taxon>Paenibacillaceae</taxon>
        <taxon>Paenibacillus</taxon>
    </lineage>
</organism>
<sequence>MPNLAQPVALKEWAVAIQALADGKQILLMRKGGIIEETRHFELKSHSFYLYPTFEHQRRELLKDAYQSDLDATLVGWSAEDTRVPLQLYAEVVEDIEIHDQDMLNRLRDFHIWTDQFAEERLKWKKKLPLHVLVLRVYKIVPSVTLDIESEYLGCKSWITMPKSVTAVDYTNFVPVLRDEAFQEQVDAIHNVLEG</sequence>
<dbReference type="EMBL" id="MSZX01000001">
    <property type="protein sequence ID" value="OPA80821.1"/>
    <property type="molecule type" value="Genomic_DNA"/>
</dbReference>
<dbReference type="InterPro" id="IPR008307">
    <property type="entry name" value="UCP018957"/>
</dbReference>
<evidence type="ECO:0000313" key="1">
    <source>
        <dbReference type="EMBL" id="OPA80821.1"/>
    </source>
</evidence>
<dbReference type="OrthoDB" id="9808776at2"/>
<keyword evidence="2" id="KW-1185">Reference proteome</keyword>
<reference evidence="1 2" key="1">
    <citation type="submission" date="2017-01" db="EMBL/GenBank/DDBJ databases">
        <title>Genome analysis of Paenibacillus selenitrireducens ES3-24.</title>
        <authorList>
            <person name="Xu D."/>
            <person name="Yao R."/>
            <person name="Zheng S."/>
        </authorList>
    </citation>
    <scope>NUCLEOTIDE SEQUENCE [LARGE SCALE GENOMIC DNA]</scope>
    <source>
        <strain evidence="1 2">ES3-24</strain>
    </source>
</reference>
<dbReference type="Proteomes" id="UP000190188">
    <property type="component" value="Unassembled WGS sequence"/>
</dbReference>
<dbReference type="AlphaFoldDB" id="A0A1T2XLU2"/>
<gene>
    <name evidence="1" type="ORF">BVG16_00230</name>
</gene>
<proteinExistence type="predicted"/>
<accession>A0A1T2XLU2</accession>
<name>A0A1T2XLU2_9BACL</name>
<evidence type="ECO:0008006" key="3">
    <source>
        <dbReference type="Google" id="ProtNLM"/>
    </source>
</evidence>